<evidence type="ECO:0000256" key="1">
    <source>
        <dbReference type="SAM" id="MobiDB-lite"/>
    </source>
</evidence>
<evidence type="ECO:0000313" key="3">
    <source>
        <dbReference type="EMBL" id="MDT0568474.1"/>
    </source>
</evidence>
<protein>
    <submittedName>
        <fullName evidence="3">Uncharacterized protein</fullName>
    </submittedName>
</protein>
<reference evidence="3" key="1">
    <citation type="submission" date="2024-05" db="EMBL/GenBank/DDBJ databases">
        <title>30 novel species of actinomycetes from the DSMZ collection.</title>
        <authorList>
            <person name="Nouioui I."/>
        </authorList>
    </citation>
    <scope>NUCLEOTIDE SEQUENCE</scope>
    <source>
        <strain evidence="3">DSM 3412</strain>
    </source>
</reference>
<feature type="transmembrane region" description="Helical" evidence="2">
    <location>
        <begin position="7"/>
        <end position="26"/>
    </location>
</feature>
<feature type="region of interest" description="Disordered" evidence="1">
    <location>
        <begin position="35"/>
        <end position="63"/>
    </location>
</feature>
<organism evidence="3 4">
    <name type="scientific">Streptomyces gottesmaniae</name>
    <dbReference type="NCBI Taxonomy" id="3075518"/>
    <lineage>
        <taxon>Bacteria</taxon>
        <taxon>Bacillati</taxon>
        <taxon>Actinomycetota</taxon>
        <taxon>Actinomycetes</taxon>
        <taxon>Kitasatosporales</taxon>
        <taxon>Streptomycetaceae</taxon>
        <taxon>Streptomyces</taxon>
    </lineage>
</organism>
<keyword evidence="2" id="KW-0812">Transmembrane</keyword>
<feature type="compositionally biased region" description="Polar residues" evidence="1">
    <location>
        <begin position="50"/>
        <end position="63"/>
    </location>
</feature>
<comment type="caution">
    <text evidence="3">The sequence shown here is derived from an EMBL/GenBank/DDBJ whole genome shotgun (WGS) entry which is preliminary data.</text>
</comment>
<dbReference type="RefSeq" id="WP_157856794.1">
    <property type="nucleotide sequence ID" value="NZ_JAVRFJ010000010.1"/>
</dbReference>
<gene>
    <name evidence="3" type="ORF">RM704_13510</name>
</gene>
<proteinExistence type="predicted"/>
<dbReference type="Proteomes" id="UP001180737">
    <property type="component" value="Unassembled WGS sequence"/>
</dbReference>
<accession>A0ABU2YWT3</accession>
<evidence type="ECO:0000256" key="2">
    <source>
        <dbReference type="SAM" id="Phobius"/>
    </source>
</evidence>
<evidence type="ECO:0000313" key="4">
    <source>
        <dbReference type="Proteomes" id="UP001180737"/>
    </source>
</evidence>
<keyword evidence="2" id="KW-0472">Membrane</keyword>
<keyword evidence="2" id="KW-1133">Transmembrane helix</keyword>
<sequence>MNPKYKAIALIAVAALTMATLIYVNLQNVRDTGRQGFSLVGDAGTPEVGQWSSEPNRTAQVES</sequence>
<keyword evidence="4" id="KW-1185">Reference proteome</keyword>
<dbReference type="EMBL" id="JAVRFJ010000010">
    <property type="protein sequence ID" value="MDT0568474.1"/>
    <property type="molecule type" value="Genomic_DNA"/>
</dbReference>
<name>A0ABU2YWT3_9ACTN</name>